<evidence type="ECO:0000313" key="4">
    <source>
        <dbReference type="Proteomes" id="UP000463388"/>
    </source>
</evidence>
<protein>
    <recommendedName>
        <fullName evidence="2">HTH luxR-type domain-containing protein</fullName>
    </recommendedName>
</protein>
<feature type="transmembrane region" description="Helical" evidence="1">
    <location>
        <begin position="194"/>
        <end position="213"/>
    </location>
</feature>
<comment type="caution">
    <text evidence="3">The sequence shown here is derived from an EMBL/GenBank/DDBJ whole genome shotgun (WGS) entry which is preliminary data.</text>
</comment>
<keyword evidence="1" id="KW-0472">Membrane</keyword>
<gene>
    <name evidence="3" type="ORF">GKZ27_00255</name>
</gene>
<feature type="transmembrane region" description="Helical" evidence="1">
    <location>
        <begin position="299"/>
        <end position="319"/>
    </location>
</feature>
<keyword evidence="4" id="KW-1185">Reference proteome</keyword>
<dbReference type="Pfam" id="PF00196">
    <property type="entry name" value="GerE"/>
    <property type="match status" value="1"/>
</dbReference>
<dbReference type="Gene3D" id="1.10.10.10">
    <property type="entry name" value="Winged helix-like DNA-binding domain superfamily/Winged helix DNA-binding domain"/>
    <property type="match status" value="1"/>
</dbReference>
<dbReference type="Proteomes" id="UP000463388">
    <property type="component" value="Unassembled WGS sequence"/>
</dbReference>
<feature type="transmembrane region" description="Helical" evidence="1">
    <location>
        <begin position="132"/>
        <end position="154"/>
    </location>
</feature>
<reference evidence="3 4" key="1">
    <citation type="submission" date="2019-12" db="EMBL/GenBank/DDBJ databases">
        <title>Microbes associate with the intestines of laboratory mice.</title>
        <authorList>
            <person name="Navarre W."/>
            <person name="Wong E."/>
        </authorList>
    </citation>
    <scope>NUCLEOTIDE SEQUENCE [LARGE SCALE GENOMIC DNA]</scope>
    <source>
        <strain evidence="3 4">NM66_B29</strain>
    </source>
</reference>
<feature type="transmembrane region" description="Helical" evidence="1">
    <location>
        <begin position="331"/>
        <end position="349"/>
    </location>
</feature>
<feature type="transmembrane region" description="Helical" evidence="1">
    <location>
        <begin position="100"/>
        <end position="120"/>
    </location>
</feature>
<dbReference type="SMART" id="SM00421">
    <property type="entry name" value="HTH_LUXR"/>
    <property type="match status" value="1"/>
</dbReference>
<feature type="transmembrane region" description="Helical" evidence="1">
    <location>
        <begin position="260"/>
        <end position="279"/>
    </location>
</feature>
<feature type="transmembrane region" description="Helical" evidence="1">
    <location>
        <begin position="422"/>
        <end position="444"/>
    </location>
</feature>
<feature type="transmembrane region" description="Helical" evidence="1">
    <location>
        <begin position="219"/>
        <end position="239"/>
    </location>
</feature>
<feature type="transmembrane region" description="Helical" evidence="1">
    <location>
        <begin position="389"/>
        <end position="410"/>
    </location>
</feature>
<dbReference type="AlphaFoldDB" id="A0A6N8JM73"/>
<keyword evidence="1" id="KW-0812">Transmembrane</keyword>
<dbReference type="CDD" id="cd06170">
    <property type="entry name" value="LuxR_C_like"/>
    <property type="match status" value="1"/>
</dbReference>
<feature type="transmembrane region" description="Helical" evidence="1">
    <location>
        <begin position="355"/>
        <end position="377"/>
    </location>
</feature>
<evidence type="ECO:0000259" key="2">
    <source>
        <dbReference type="PROSITE" id="PS50043"/>
    </source>
</evidence>
<keyword evidence="1" id="KW-1133">Transmembrane helix</keyword>
<evidence type="ECO:0000313" key="3">
    <source>
        <dbReference type="EMBL" id="MVX59910.1"/>
    </source>
</evidence>
<feature type="domain" description="HTH luxR-type" evidence="2">
    <location>
        <begin position="474"/>
        <end position="539"/>
    </location>
</feature>
<feature type="transmembrane region" description="Helical" evidence="1">
    <location>
        <begin position="160"/>
        <end position="182"/>
    </location>
</feature>
<dbReference type="InterPro" id="IPR016032">
    <property type="entry name" value="Sig_transdc_resp-reg_C-effctor"/>
</dbReference>
<dbReference type="SUPFAM" id="SSF46894">
    <property type="entry name" value="C-terminal effector domain of the bipartite response regulators"/>
    <property type="match status" value="1"/>
</dbReference>
<dbReference type="GO" id="GO:0003677">
    <property type="term" value="F:DNA binding"/>
    <property type="evidence" value="ECO:0007669"/>
    <property type="project" value="InterPro"/>
</dbReference>
<dbReference type="EMBL" id="WSRR01000001">
    <property type="protein sequence ID" value="MVX59910.1"/>
    <property type="molecule type" value="Genomic_DNA"/>
</dbReference>
<proteinExistence type="predicted"/>
<organism evidence="3 4">
    <name type="scientific">Adlercreutzia mucosicola</name>
    <dbReference type="NCBI Taxonomy" id="580026"/>
    <lineage>
        <taxon>Bacteria</taxon>
        <taxon>Bacillati</taxon>
        <taxon>Actinomycetota</taxon>
        <taxon>Coriobacteriia</taxon>
        <taxon>Eggerthellales</taxon>
        <taxon>Eggerthellaceae</taxon>
        <taxon>Adlercreutzia</taxon>
    </lineage>
</organism>
<dbReference type="PRINTS" id="PR00038">
    <property type="entry name" value="HTHLUXR"/>
</dbReference>
<feature type="transmembrane region" description="Helical" evidence="1">
    <location>
        <begin position="58"/>
        <end position="80"/>
    </location>
</feature>
<dbReference type="InterPro" id="IPR036388">
    <property type="entry name" value="WH-like_DNA-bd_sf"/>
</dbReference>
<evidence type="ECO:0000256" key="1">
    <source>
        <dbReference type="SAM" id="Phobius"/>
    </source>
</evidence>
<dbReference type="PROSITE" id="PS50043">
    <property type="entry name" value="HTH_LUXR_2"/>
    <property type="match status" value="1"/>
</dbReference>
<name>A0A6N8JM73_9ACTN</name>
<dbReference type="InterPro" id="IPR000792">
    <property type="entry name" value="Tscrpt_reg_LuxR_C"/>
</dbReference>
<accession>A0A6N8JM73</accession>
<sequence length="541" mass="59013">MRRESEPISLRFSNDARIARRESISWSAEESDMIKFRTISAQKKRFDMPPKTDSNLPLATLYALLAAILGGGSLLTWFSLCTSTASVLSPRDGSLGSFQEGILFFGFASVLARLIALGLGMKVKASFSSQGLLWLAVAGAAVSLPCVILSTSIADTAASVILWIVGLSLAAGCGAVVLLTYWVDTVSHFARPPLQMLAIVGSFFLFVPFYFIVITLSPLLGRFASPFLVVAGFLLLRLARRLNRPQKAPQEEESLPCGMLFNRYLGLLAVASFFFGLVGQVVRALTWASGSFASSVYASVYHEMGIFLSTLLVGYLLIGRSIVGKTTSDQTLGLACLFAVAVGIVVPGVTGRQFLPVADFALGVGLGCYQMQLYFYASFVEHRRQANPFVTLGLLYTPFELAGAAGLLAMEWLRSTSMNFSQIALVAVVVLFLLTIAALIPFYANQRKVFTEASPLAISDESNSNEAHGKKHELIFERLALTPRERDVALLLLQGRNLPYIQDTLSISEGTAKTHLLHIYRKCDVHDRQEFLDLFTNEAPQ</sequence>
<dbReference type="GO" id="GO:0006355">
    <property type="term" value="P:regulation of DNA-templated transcription"/>
    <property type="evidence" value="ECO:0007669"/>
    <property type="project" value="InterPro"/>
</dbReference>